<dbReference type="SUPFAM" id="SSF53067">
    <property type="entry name" value="Actin-like ATPase domain"/>
    <property type="match status" value="2"/>
</dbReference>
<dbReference type="Pfam" id="PF01869">
    <property type="entry name" value="BcrAD_BadFG"/>
    <property type="match status" value="2"/>
</dbReference>
<evidence type="ECO:0000313" key="8">
    <source>
        <dbReference type="EMBL" id="QTX31870.1"/>
    </source>
</evidence>
<dbReference type="NCBIfam" id="TIGR00241">
    <property type="entry name" value="CoA_E_activ"/>
    <property type="match status" value="1"/>
</dbReference>
<dbReference type="Proteomes" id="UP000671879">
    <property type="component" value="Chromosome"/>
</dbReference>
<feature type="domain" description="DUF2229" evidence="7">
    <location>
        <begin position="671"/>
        <end position="889"/>
    </location>
</feature>
<evidence type="ECO:0000259" key="7">
    <source>
        <dbReference type="Pfam" id="PF09989"/>
    </source>
</evidence>
<evidence type="ECO:0000313" key="9">
    <source>
        <dbReference type="Proteomes" id="UP000671879"/>
    </source>
</evidence>
<dbReference type="InterPro" id="IPR018709">
    <property type="entry name" value="CoA_activase_DUF2229"/>
</dbReference>
<reference evidence="9" key="1">
    <citation type="submission" date="2021-04" db="EMBL/GenBank/DDBJ databases">
        <title>A novel Synergistetes isolate from a pyrite-forming mixed culture.</title>
        <authorList>
            <person name="Bunk B."/>
            <person name="Sproer C."/>
            <person name="Spring S."/>
            <person name="Pester M."/>
        </authorList>
    </citation>
    <scope>NUCLEOTIDE SEQUENCE [LARGE SCALE GENOMIC DNA]</scope>
    <source>
        <strain evidence="9">J.5.4.2-T.3.5.2</strain>
    </source>
</reference>
<dbReference type="PANTHER" id="PTHR32329">
    <property type="entry name" value="BIFUNCTIONAL PROTEIN [INCLUDES 2-HYDROXYACYL-COA DEHYDRATASE (N-TER) AND ITS ACTIVATOR DOMAIN (C_TERM)-RELATED"/>
    <property type="match status" value="1"/>
</dbReference>
<accession>A0A9Q7EWS8</accession>
<dbReference type="GO" id="GO:0051536">
    <property type="term" value="F:iron-sulfur cluster binding"/>
    <property type="evidence" value="ECO:0007669"/>
    <property type="project" value="UniProtKB-KW"/>
</dbReference>
<organism evidence="8 9">
    <name type="scientific">Aminithiophilus ramosus</name>
    <dbReference type="NCBI Taxonomy" id="3029084"/>
    <lineage>
        <taxon>Bacteria</taxon>
        <taxon>Thermotogati</taxon>
        <taxon>Synergistota</taxon>
        <taxon>Synergistia</taxon>
        <taxon>Synergistales</taxon>
        <taxon>Aminithiophilaceae</taxon>
        <taxon>Aminithiophilus</taxon>
    </lineage>
</organism>
<sequence>MTGSYHLGIDLGSTTAKLVIMEGDQIRLSLYRRHFSDIPATLLSLLDEAAPVMTDRNVTVALTGFGGMGPAEKLSLPFVQEVVACTTAVEKRLPEADAVIELGGEDAKITYLRGSVEQRMNGVCAGGTGAFIDQMAVLLKTDAAGLDALAADATQIYPIASRCGVFAKADVQPLLNEGAAQEDIAASIFQAVVNQTLTGLAQGRPLKGKIAFLGGPLHFLPQLRRRFIETLRLSPDRVLLPEESLHFVALGAALTSRKESPRSWSSLRAAFDDLARRQEKKGDHLPPLFSSEGEYEAFRARHESHVADRADLASYRGAAFLGIDAGSTTTKLVLLSGEAKILHSHYGSNEGRPLQSALEALRRLYDVLPEEVFIGRSVVTGYGEAILKAALNVDAGEIETVAHCRGARHFAPDATFVLDIGGQDMKSLFVHDGVIDAIMLNEACSSGCGSFIETFAQALDRTVQDFSREALFAASPVDLGTRCTVFMNSKVRQALKDGADKGDLAAGLAYSVVRNALFKVIRLKDPRELGESIVVQGGTFNNDAVLRAMENLLGRDVVRPDISGLMGAFGAALIARSDWKAGTTSSLLSKADVASFHSETETRRCGLCGNNCAVTVRHFPDGRTFISGNRCERGAGLERHRDDIPNLYAWKLKRLFSYRPLNESDAPRGLMGLPRALNFYEDYPFWFTLFTELGYRVVLSSPSSRRLYESAMDTIPSDSVCYPAKLVHGHIADLVSRGVRKIFYPSIPLNIEENFEADNHYNCPVVTSYPETIAANMDILESDGVRFYHPFLPLDAPKRMARRLLEELAPEKLGRTETEEALRSAYAELARFKSDTRSRGEQALEEMERRGLRGIVLAGRPYHVDGEIHHGIPEMITGLGLAVFTEDSLAHLARRGEPLRVVDQWLYHSRLYRAAAFVAERNDLDLVQITSFGCGLDAITTDQVREILAERGKIFTLLKVDEISNLGTARIRIRSLLAALEERRKRTPAPIRAARAIERKAKVLFTRAMKKSYTLLAPQMSPIHFQFLQAAFEKNGYAMEVLLRVDASTVEEGLRSVNNDACYPSIILVGQALQALKSGRYDPNRTAVLLPQTGGCCRATNYVALMRKALADSGFGQVPVVPVALSAALERHPGFKINLPLIRDALRGTLVGDLLMRVLYRIRPYEKVKGSADALCARWSQRCIDLLRRGDGRALGKTLEAIVSDFDALPIDDSLKPRVGIVGEILVKYHPGANNDIVRFLESEGAEVVVPDLLDFGLYGLYDHKVSHDILSGSLARSLAAQTLIALFEWKRRGLRRALASSRRFLPPPTIDHLARSAQSHLSLGNQSGEGWFLVGEMVELLEQGVENIVCIQPFACLPNHIFGKGMIRDLRRDFPRANIVPIDFDPGASEVNQRNRLKLMLAVAHRAMEGDTPFPADRDLSSTPQERGDRP</sequence>
<dbReference type="CDD" id="cd24034">
    <property type="entry name" value="ASKHA_NBD_O66634-like_rpt1"/>
    <property type="match status" value="1"/>
</dbReference>
<evidence type="ECO:0000256" key="1">
    <source>
        <dbReference type="ARBA" id="ARBA00001966"/>
    </source>
</evidence>
<name>A0A9Q7EWS8_9BACT</name>
<proteinExistence type="predicted"/>
<dbReference type="RefSeq" id="WP_274373062.1">
    <property type="nucleotide sequence ID" value="NZ_CP072943.1"/>
</dbReference>
<dbReference type="Gene3D" id="3.30.420.40">
    <property type="match status" value="4"/>
</dbReference>
<comment type="cofactor">
    <cofactor evidence="1">
        <name>[4Fe-4S] cluster</name>
        <dbReference type="ChEBI" id="CHEBI:49883"/>
    </cofactor>
</comment>
<dbReference type="CDD" id="cd24035">
    <property type="entry name" value="ASKHA_NBD_O66634-like_rpt2"/>
    <property type="match status" value="1"/>
</dbReference>
<dbReference type="KEGG" id="aram:KAR29_11115"/>
<dbReference type="EMBL" id="CP072943">
    <property type="protein sequence ID" value="QTX31870.1"/>
    <property type="molecule type" value="Genomic_DNA"/>
</dbReference>
<dbReference type="Pfam" id="PF09989">
    <property type="entry name" value="DUF2229"/>
    <property type="match status" value="1"/>
</dbReference>
<dbReference type="InterPro" id="IPR043129">
    <property type="entry name" value="ATPase_NBD"/>
</dbReference>
<evidence type="ECO:0000259" key="6">
    <source>
        <dbReference type="Pfam" id="PF01869"/>
    </source>
</evidence>
<feature type="domain" description="ATPase BadF/BadG/BcrA/BcrD type" evidence="6">
    <location>
        <begin position="321"/>
        <end position="575"/>
    </location>
</feature>
<dbReference type="InterPro" id="IPR002731">
    <property type="entry name" value="ATPase_BadF"/>
</dbReference>
<dbReference type="PANTHER" id="PTHR32329:SF4">
    <property type="entry name" value="ACTIVATOR OF 2-HYDROXYACYL-COA DEHYDRATASE"/>
    <property type="match status" value="1"/>
</dbReference>
<evidence type="ECO:0000256" key="2">
    <source>
        <dbReference type="ARBA" id="ARBA00022723"/>
    </source>
</evidence>
<keyword evidence="4" id="KW-0411">Iron-sulfur</keyword>
<evidence type="ECO:0000256" key="5">
    <source>
        <dbReference type="SAM" id="MobiDB-lite"/>
    </source>
</evidence>
<gene>
    <name evidence="8" type="ORF">KAR29_11115</name>
</gene>
<feature type="compositionally biased region" description="Basic and acidic residues" evidence="5">
    <location>
        <begin position="1417"/>
        <end position="1432"/>
    </location>
</feature>
<keyword evidence="3" id="KW-0408">Iron</keyword>
<dbReference type="GO" id="GO:0046872">
    <property type="term" value="F:metal ion binding"/>
    <property type="evidence" value="ECO:0007669"/>
    <property type="project" value="UniProtKB-KW"/>
</dbReference>
<feature type="region of interest" description="Disordered" evidence="5">
    <location>
        <begin position="1411"/>
        <end position="1432"/>
    </location>
</feature>
<keyword evidence="9" id="KW-1185">Reference proteome</keyword>
<protein>
    <submittedName>
        <fullName evidence="8">2-hydroxyacyl-CoA dehydratase</fullName>
    </submittedName>
</protein>
<dbReference type="InterPro" id="IPR051805">
    <property type="entry name" value="Dehydratase_Activator_Redct"/>
</dbReference>
<keyword evidence="2" id="KW-0479">Metal-binding</keyword>
<feature type="domain" description="ATPase BadF/BadG/BcrA/BcrD type" evidence="6">
    <location>
        <begin position="7"/>
        <end position="254"/>
    </location>
</feature>
<evidence type="ECO:0000256" key="4">
    <source>
        <dbReference type="ARBA" id="ARBA00023014"/>
    </source>
</evidence>
<dbReference type="InterPro" id="IPR008275">
    <property type="entry name" value="CoA_E_activase_dom"/>
</dbReference>
<evidence type="ECO:0000256" key="3">
    <source>
        <dbReference type="ARBA" id="ARBA00023004"/>
    </source>
</evidence>